<evidence type="ECO:0000313" key="3">
    <source>
        <dbReference type="Proteomes" id="UP000550707"/>
    </source>
</evidence>
<evidence type="ECO:0000256" key="1">
    <source>
        <dbReference type="SAM" id="MobiDB-lite"/>
    </source>
</evidence>
<organism evidence="2 3">
    <name type="scientific">Molossus molossus</name>
    <name type="common">Pallas' mastiff bat</name>
    <name type="synonym">Vespertilio molossus</name>
    <dbReference type="NCBI Taxonomy" id="27622"/>
    <lineage>
        <taxon>Eukaryota</taxon>
        <taxon>Metazoa</taxon>
        <taxon>Chordata</taxon>
        <taxon>Craniata</taxon>
        <taxon>Vertebrata</taxon>
        <taxon>Euteleostomi</taxon>
        <taxon>Mammalia</taxon>
        <taxon>Eutheria</taxon>
        <taxon>Laurasiatheria</taxon>
        <taxon>Chiroptera</taxon>
        <taxon>Yangochiroptera</taxon>
        <taxon>Molossidae</taxon>
        <taxon>Molossus</taxon>
    </lineage>
</organism>
<proteinExistence type="predicted"/>
<reference evidence="2 3" key="1">
    <citation type="journal article" date="2020" name="Nature">
        <title>Six reference-quality genomes reveal evolution of bat adaptations.</title>
        <authorList>
            <person name="Jebb D."/>
            <person name="Huang Z."/>
            <person name="Pippel M."/>
            <person name="Hughes G.M."/>
            <person name="Lavrichenko K."/>
            <person name="Devanna P."/>
            <person name="Winkler S."/>
            <person name="Jermiin L.S."/>
            <person name="Skirmuntt E.C."/>
            <person name="Katzourakis A."/>
            <person name="Burkitt-Gray L."/>
            <person name="Ray D.A."/>
            <person name="Sullivan K.A.M."/>
            <person name="Roscito J.G."/>
            <person name="Kirilenko B.M."/>
            <person name="Davalos L.M."/>
            <person name="Corthals A.P."/>
            <person name="Power M.L."/>
            <person name="Jones G."/>
            <person name="Ransome R.D."/>
            <person name="Dechmann D.K.N."/>
            <person name="Locatelli A.G."/>
            <person name="Puechmaille S.J."/>
            <person name="Fedrigo O."/>
            <person name="Jarvis E.D."/>
            <person name="Hiller M."/>
            <person name="Vernes S.C."/>
            <person name="Myers E.W."/>
            <person name="Teeling E.C."/>
        </authorList>
    </citation>
    <scope>NUCLEOTIDE SEQUENCE [LARGE SCALE GENOMIC DNA]</scope>
    <source>
        <strain evidence="2">MMolMol1</strain>
        <tissue evidence="2">Muscle</tissue>
    </source>
</reference>
<evidence type="ECO:0000313" key="2">
    <source>
        <dbReference type="EMBL" id="KAF6438060.1"/>
    </source>
</evidence>
<gene>
    <name evidence="2" type="ORF">HJG59_008750</name>
</gene>
<protein>
    <submittedName>
        <fullName evidence="2">Uncharacterized protein</fullName>
    </submittedName>
</protein>
<feature type="region of interest" description="Disordered" evidence="1">
    <location>
        <begin position="132"/>
        <end position="151"/>
    </location>
</feature>
<keyword evidence="3" id="KW-1185">Reference proteome</keyword>
<sequence length="151" mass="17491">MWAHPGSSKPSRGSHKQQNTNTKGKIWQAPKSTEIAKMAKQRNKSQMKEQENSIKEEINEMQLSKFSEVEFRAMILRKLSSMNKNTDMLKINQMEIKNHQEKIKNNISKIKNTLEGINSRVEEAEDQINELEDRVGKINQSEPKGKNNLKK</sequence>
<dbReference type="EMBL" id="JACASF010000013">
    <property type="protein sequence ID" value="KAF6438060.1"/>
    <property type="molecule type" value="Genomic_DNA"/>
</dbReference>
<dbReference type="InParanoid" id="A0A7J8ERM4"/>
<feature type="compositionally biased region" description="Polar residues" evidence="1">
    <location>
        <begin position="8"/>
        <end position="23"/>
    </location>
</feature>
<feature type="region of interest" description="Disordered" evidence="1">
    <location>
        <begin position="1"/>
        <end position="32"/>
    </location>
</feature>
<comment type="caution">
    <text evidence="2">The sequence shown here is derived from an EMBL/GenBank/DDBJ whole genome shotgun (WGS) entry which is preliminary data.</text>
</comment>
<dbReference type="Proteomes" id="UP000550707">
    <property type="component" value="Unassembled WGS sequence"/>
</dbReference>
<dbReference type="AlphaFoldDB" id="A0A7J8ERM4"/>
<name>A0A7J8ERM4_MOLMO</name>
<accession>A0A7J8ERM4</accession>